<dbReference type="OrthoDB" id="58379at2759"/>
<evidence type="ECO:0000313" key="3">
    <source>
        <dbReference type="Proteomes" id="UP000242791"/>
    </source>
</evidence>
<dbReference type="EMBL" id="LGTZ01000035">
    <property type="protein sequence ID" value="OJD28100.1"/>
    <property type="molecule type" value="Genomic_DNA"/>
</dbReference>
<keyword evidence="3" id="KW-1185">Reference proteome</keyword>
<dbReference type="PANTHER" id="PTHR38696:SF1">
    <property type="entry name" value="MEDIATOR OF RNA POLYMERASE II TRANSCRIPTION SUBUNIT 13"/>
    <property type="match status" value="1"/>
</dbReference>
<dbReference type="STRING" id="1658174.A0A1J9RJE7"/>
<dbReference type="Proteomes" id="UP000242791">
    <property type="component" value="Unassembled WGS sequence"/>
</dbReference>
<dbReference type="PANTHER" id="PTHR38696">
    <property type="entry name" value="MEDIATOR OF RNA POLYMERASE II TRANSCRIPTION SUBUNIT 13"/>
    <property type="match status" value="1"/>
</dbReference>
<sequence length="289" mass="32294">MDTKPPAYDGGGEKRLPPPGSDAKLDIANTQSQPLATAATSFRTNFASVSLHMTDRIRFLGFSSADVTQIYEIVRACWPKGIQSTREYGPSDEIRLCGNPWRPSAWFEDEKTAARRLVCGLLRGLYDMGWVLKSSVDVLKKEGNKGSVSPCAALPAYTLLFRFQQPPPPRSNWLCISFNKSDLLQLIDAPKPLCQAMVNALGDKVQRTQFLESSFEIKFHGYPWKASGTETVETRLILLKVLDCLEQFGFTLYASINQDTNQSEQKTDADTWFCQQQTNWAPGAPIYHG</sequence>
<gene>
    <name evidence="2" type="ORF">ACJ73_00497</name>
</gene>
<dbReference type="VEuPathDB" id="FungiDB:ACJ73_00497"/>
<reference evidence="2 3" key="1">
    <citation type="submission" date="2015-08" db="EMBL/GenBank/DDBJ databases">
        <title>Emmonsia species relationships and genome sequence.</title>
        <authorList>
            <person name="Cuomo C.A."/>
            <person name="Schwartz I.S."/>
            <person name="Kenyon C."/>
            <person name="De Hoog G.S."/>
            <person name="Govender N.P."/>
            <person name="Botha A."/>
            <person name="Moreno L."/>
            <person name="De Vries M."/>
            <person name="Munoz J.F."/>
            <person name="Stielow J.B."/>
        </authorList>
    </citation>
    <scope>NUCLEOTIDE SEQUENCE [LARGE SCALE GENOMIC DNA]</scope>
    <source>
        <strain evidence="2 3">EI222</strain>
    </source>
</reference>
<organism evidence="2 3">
    <name type="scientific">Blastomyces percursus</name>
    <dbReference type="NCBI Taxonomy" id="1658174"/>
    <lineage>
        <taxon>Eukaryota</taxon>
        <taxon>Fungi</taxon>
        <taxon>Dikarya</taxon>
        <taxon>Ascomycota</taxon>
        <taxon>Pezizomycotina</taxon>
        <taxon>Eurotiomycetes</taxon>
        <taxon>Eurotiomycetidae</taxon>
        <taxon>Onygenales</taxon>
        <taxon>Ajellomycetaceae</taxon>
        <taxon>Blastomyces</taxon>
    </lineage>
</organism>
<protein>
    <submittedName>
        <fullName evidence="2">Uncharacterized protein</fullName>
    </submittedName>
</protein>
<evidence type="ECO:0000313" key="2">
    <source>
        <dbReference type="EMBL" id="OJD28100.1"/>
    </source>
</evidence>
<proteinExistence type="predicted"/>
<dbReference type="AlphaFoldDB" id="A0A1J9RJE7"/>
<feature type="region of interest" description="Disordered" evidence="1">
    <location>
        <begin position="1"/>
        <end position="22"/>
    </location>
</feature>
<evidence type="ECO:0000256" key="1">
    <source>
        <dbReference type="SAM" id="MobiDB-lite"/>
    </source>
</evidence>
<name>A0A1J9RJE7_9EURO</name>
<accession>A0A1J9RJE7</accession>
<comment type="caution">
    <text evidence="2">The sequence shown here is derived from an EMBL/GenBank/DDBJ whole genome shotgun (WGS) entry which is preliminary data.</text>
</comment>